<evidence type="ECO:0000313" key="3">
    <source>
        <dbReference type="Proteomes" id="UP001605036"/>
    </source>
</evidence>
<protein>
    <submittedName>
        <fullName evidence="2">Uncharacterized protein</fullName>
    </submittedName>
</protein>
<reference evidence="2 3" key="1">
    <citation type="submission" date="2024-09" db="EMBL/GenBank/DDBJ databases">
        <title>Chromosome-scale assembly of Riccia fluitans.</title>
        <authorList>
            <person name="Paukszto L."/>
            <person name="Sawicki J."/>
            <person name="Karawczyk K."/>
            <person name="Piernik-Szablinska J."/>
            <person name="Szczecinska M."/>
            <person name="Mazdziarz M."/>
        </authorList>
    </citation>
    <scope>NUCLEOTIDE SEQUENCE [LARGE SCALE GENOMIC DNA]</scope>
    <source>
        <strain evidence="2">Rf_01</strain>
        <tissue evidence="2">Aerial parts of the thallus</tissue>
    </source>
</reference>
<feature type="region of interest" description="Disordered" evidence="1">
    <location>
        <begin position="38"/>
        <end position="60"/>
    </location>
</feature>
<gene>
    <name evidence="2" type="ORF">R1flu_003865</name>
</gene>
<accession>A0ABD1YAU9</accession>
<dbReference type="Proteomes" id="UP001605036">
    <property type="component" value="Unassembled WGS sequence"/>
</dbReference>
<comment type="caution">
    <text evidence="2">The sequence shown here is derived from an EMBL/GenBank/DDBJ whole genome shotgun (WGS) entry which is preliminary data.</text>
</comment>
<organism evidence="2 3">
    <name type="scientific">Riccia fluitans</name>
    <dbReference type="NCBI Taxonomy" id="41844"/>
    <lineage>
        <taxon>Eukaryota</taxon>
        <taxon>Viridiplantae</taxon>
        <taxon>Streptophyta</taxon>
        <taxon>Embryophyta</taxon>
        <taxon>Marchantiophyta</taxon>
        <taxon>Marchantiopsida</taxon>
        <taxon>Marchantiidae</taxon>
        <taxon>Marchantiales</taxon>
        <taxon>Ricciaceae</taxon>
        <taxon>Riccia</taxon>
    </lineage>
</organism>
<sequence>MNLEQSRKSELLNESLMNLPTASAMRTSARNVKNTLFADGNTSSIEPTDCNTPRTHASPTRNYIATNASSNVQLMDIDSILSRRPSRWSARPSYERQ</sequence>
<dbReference type="EMBL" id="JBHFFA010000006">
    <property type="protein sequence ID" value="KAL2623660.1"/>
    <property type="molecule type" value="Genomic_DNA"/>
</dbReference>
<dbReference type="AlphaFoldDB" id="A0ABD1YAU9"/>
<evidence type="ECO:0000313" key="2">
    <source>
        <dbReference type="EMBL" id="KAL2623660.1"/>
    </source>
</evidence>
<proteinExistence type="predicted"/>
<evidence type="ECO:0000256" key="1">
    <source>
        <dbReference type="SAM" id="MobiDB-lite"/>
    </source>
</evidence>
<keyword evidence="3" id="KW-1185">Reference proteome</keyword>
<name>A0ABD1YAU9_9MARC</name>